<dbReference type="OrthoDB" id="1081807at2759"/>
<dbReference type="SUPFAM" id="SSF52200">
    <property type="entry name" value="Toll/Interleukin receptor TIR domain"/>
    <property type="match status" value="1"/>
</dbReference>
<evidence type="ECO:0000256" key="4">
    <source>
        <dbReference type="ARBA" id="ARBA00022614"/>
    </source>
</evidence>
<evidence type="ECO:0000313" key="18">
    <source>
        <dbReference type="Proteomes" id="UP000694569"/>
    </source>
</evidence>
<dbReference type="InterPro" id="IPR032675">
    <property type="entry name" value="LRR_dom_sf"/>
</dbReference>
<dbReference type="PANTHER" id="PTHR24365">
    <property type="entry name" value="TOLL-LIKE RECEPTOR"/>
    <property type="match status" value="1"/>
</dbReference>
<evidence type="ECO:0000256" key="8">
    <source>
        <dbReference type="ARBA" id="ARBA00022859"/>
    </source>
</evidence>
<keyword evidence="12" id="KW-0325">Glycoprotein</keyword>
<dbReference type="SMART" id="SM00365">
    <property type="entry name" value="LRR_SD22"/>
    <property type="match status" value="7"/>
</dbReference>
<evidence type="ECO:0000256" key="12">
    <source>
        <dbReference type="ARBA" id="ARBA00023180"/>
    </source>
</evidence>
<evidence type="ECO:0000256" key="1">
    <source>
        <dbReference type="ARBA" id="ARBA00004479"/>
    </source>
</evidence>
<dbReference type="Gene3D" id="3.40.50.10140">
    <property type="entry name" value="Toll/interleukin-1 receptor homology (TIR) domain"/>
    <property type="match status" value="1"/>
</dbReference>
<dbReference type="GO" id="GO:0038023">
    <property type="term" value="F:signaling receptor activity"/>
    <property type="evidence" value="ECO:0007669"/>
    <property type="project" value="TreeGrafter"/>
</dbReference>
<dbReference type="SMART" id="SM00369">
    <property type="entry name" value="LRR_TYP"/>
    <property type="match status" value="15"/>
</dbReference>
<organism evidence="17 18">
    <name type="scientific">Leptobrachium leishanense</name>
    <name type="common">Leishan spiny toad</name>
    <dbReference type="NCBI Taxonomy" id="445787"/>
    <lineage>
        <taxon>Eukaryota</taxon>
        <taxon>Metazoa</taxon>
        <taxon>Chordata</taxon>
        <taxon>Craniata</taxon>
        <taxon>Vertebrata</taxon>
        <taxon>Euteleostomi</taxon>
        <taxon>Amphibia</taxon>
        <taxon>Batrachia</taxon>
        <taxon>Anura</taxon>
        <taxon>Pelobatoidea</taxon>
        <taxon>Megophryidae</taxon>
        <taxon>Leptobrachium</taxon>
    </lineage>
</organism>
<keyword evidence="18" id="KW-1185">Reference proteome</keyword>
<keyword evidence="4" id="KW-0433">Leucine-rich repeat</keyword>
<dbReference type="Proteomes" id="UP000694569">
    <property type="component" value="Unplaced"/>
</dbReference>
<evidence type="ECO:0000256" key="13">
    <source>
        <dbReference type="ARBA" id="ARBA00023198"/>
    </source>
</evidence>
<dbReference type="GO" id="GO:0006954">
    <property type="term" value="P:inflammatory response"/>
    <property type="evidence" value="ECO:0007669"/>
    <property type="project" value="UniProtKB-KW"/>
</dbReference>
<feature type="domain" description="TIR" evidence="16">
    <location>
        <begin position="782"/>
        <end position="923"/>
    </location>
</feature>
<dbReference type="InterPro" id="IPR000483">
    <property type="entry name" value="Cys-rich_flank_reg_C"/>
</dbReference>
<proteinExistence type="inferred from homology"/>
<reference evidence="17" key="1">
    <citation type="submission" date="2025-08" db="UniProtKB">
        <authorList>
            <consortium name="Ensembl"/>
        </authorList>
    </citation>
    <scope>IDENTIFICATION</scope>
</reference>
<dbReference type="Pfam" id="PF00560">
    <property type="entry name" value="LRR_1"/>
    <property type="match status" value="1"/>
</dbReference>
<dbReference type="GO" id="GO:0045087">
    <property type="term" value="P:innate immune response"/>
    <property type="evidence" value="ECO:0007669"/>
    <property type="project" value="UniProtKB-KW"/>
</dbReference>
<dbReference type="GO" id="GO:0005886">
    <property type="term" value="C:plasma membrane"/>
    <property type="evidence" value="ECO:0007669"/>
    <property type="project" value="TreeGrafter"/>
</dbReference>
<keyword evidence="8" id="KW-0391">Immunity</keyword>
<dbReference type="FunFam" id="3.80.10.10:FF:000770">
    <property type="entry name" value="Uncharacterized protein"/>
    <property type="match status" value="1"/>
</dbReference>
<evidence type="ECO:0000256" key="10">
    <source>
        <dbReference type="ARBA" id="ARBA00023136"/>
    </source>
</evidence>
<evidence type="ECO:0000256" key="15">
    <source>
        <dbReference type="SAM" id="SignalP"/>
    </source>
</evidence>
<evidence type="ECO:0000256" key="7">
    <source>
        <dbReference type="ARBA" id="ARBA00022737"/>
    </source>
</evidence>
<dbReference type="SMART" id="SM00255">
    <property type="entry name" value="TIR"/>
    <property type="match status" value="1"/>
</dbReference>
<dbReference type="InterPro" id="IPR000157">
    <property type="entry name" value="TIR_dom"/>
</dbReference>
<evidence type="ECO:0000256" key="5">
    <source>
        <dbReference type="ARBA" id="ARBA00022692"/>
    </source>
</evidence>
<keyword evidence="3" id="KW-0399">Innate immunity</keyword>
<dbReference type="PROSITE" id="PS51450">
    <property type="entry name" value="LRR"/>
    <property type="match status" value="1"/>
</dbReference>
<dbReference type="Gene3D" id="3.80.10.10">
    <property type="entry name" value="Ribonuclease Inhibitor"/>
    <property type="match status" value="4"/>
</dbReference>
<keyword evidence="5 14" id="KW-0812">Transmembrane</keyword>
<keyword evidence="10 14" id="KW-0472">Membrane</keyword>
<dbReference type="InterPro" id="IPR003591">
    <property type="entry name" value="Leu-rich_rpt_typical-subtyp"/>
</dbReference>
<feature type="signal peptide" evidence="15">
    <location>
        <begin position="1"/>
        <end position="19"/>
    </location>
</feature>
<evidence type="ECO:0000256" key="14">
    <source>
        <dbReference type="SAM" id="Phobius"/>
    </source>
</evidence>
<evidence type="ECO:0000256" key="2">
    <source>
        <dbReference type="ARBA" id="ARBA00009634"/>
    </source>
</evidence>
<keyword evidence="13" id="KW-0395">Inflammatory response</keyword>
<evidence type="ECO:0000256" key="6">
    <source>
        <dbReference type="ARBA" id="ARBA00022729"/>
    </source>
</evidence>
<dbReference type="Ensembl" id="ENSLLET00000017796.1">
    <property type="protein sequence ID" value="ENSLLEP00000017145.1"/>
    <property type="gene ID" value="ENSLLEG00000010913.1"/>
</dbReference>
<evidence type="ECO:0000256" key="9">
    <source>
        <dbReference type="ARBA" id="ARBA00022989"/>
    </source>
</evidence>
<keyword evidence="7" id="KW-0677">Repeat</keyword>
<protein>
    <recommendedName>
        <fullName evidence="16">TIR domain-containing protein</fullName>
    </recommendedName>
</protein>
<dbReference type="Pfam" id="PF01582">
    <property type="entry name" value="TIR"/>
    <property type="match status" value="1"/>
</dbReference>
<keyword evidence="9 14" id="KW-1133">Transmembrane helix</keyword>
<evidence type="ECO:0000259" key="16">
    <source>
        <dbReference type="PROSITE" id="PS50104"/>
    </source>
</evidence>
<name>A0A8C5PDX4_9ANUR</name>
<evidence type="ECO:0000256" key="3">
    <source>
        <dbReference type="ARBA" id="ARBA00022588"/>
    </source>
</evidence>
<dbReference type="Pfam" id="PF13855">
    <property type="entry name" value="LRR_8"/>
    <property type="match status" value="3"/>
</dbReference>
<dbReference type="AlphaFoldDB" id="A0A8C5PDX4"/>
<evidence type="ECO:0000313" key="17">
    <source>
        <dbReference type="Ensembl" id="ENSLLEP00000017145.1"/>
    </source>
</evidence>
<comment type="subcellular location">
    <subcellularLocation>
        <location evidence="1">Membrane</location>
        <topology evidence="1">Single-pass type I membrane protein</topology>
    </subcellularLocation>
</comment>
<feature type="transmembrane region" description="Helical" evidence="14">
    <location>
        <begin position="732"/>
        <end position="755"/>
    </location>
</feature>
<dbReference type="GeneTree" id="ENSGT00940000157975"/>
<dbReference type="GO" id="GO:0002224">
    <property type="term" value="P:toll-like receptor signaling pathway"/>
    <property type="evidence" value="ECO:0007669"/>
    <property type="project" value="TreeGrafter"/>
</dbReference>
<sequence>MLSLLTWIALIALVDQGEGYALRGCEVHKQKHLKVLCYKMGLTQVPANLPEKTVHLDISHNKIKAIKAEDFNNLTLLQQMNISFNEISFISIGTFQKLTALNDMNLGNNQIESLISGMFEGLQNLTVLLLNGNLITTIHPNAFSGLPNLKILGLSSNRLYELKTISIAFQLGRLEEIYIANNSLQHFLTSDLSSISTNLHAIDASCNPFSEFAVVTDILRGVNYLNLSSTQKNVIWNLTEPCFLKGLNRFNMKGMNLTLAAVSSIIQSLTCSSLEEIDLGFLNLTDSNVIQHLCLRHPKIKIIRLQGNNYKEFKVDTFQNCTLLEELDLSENMFHDVPATTFQHLSLLQKLSLAKNMLTSIPDNFPHMNALKVMNLSSNHLSEVSLNNSQSYESLKSLDLSGNKMSVFRSSYVGNWSLQNLNLGDNYLVDVSGSFQSSLKMLDSLLLRKNKLSSLSCDTFKNLESLKFLNLVDNQIEEIETGAFNGLHNLKSLLLGSNKLTQNAIKNSTFQGLKTLQELQLFRNNLYYESSRKLDVPPFLSLTSLKLLTLNSQAHDGMQNIPSNYLEGLVSIKMLHAGNLAFKSLDPTMFTYTPTLQELDISDNHFLKLDPSLLAPLQNLTELHINQNILDSLDFLVLSNNSKLLLLRAVKNQLGTLTYDQITALPALEFLDLRSNPLTCDCNNMYFINWVETDPKTQVLHFYEYECASPPSSKGEKLFTFNFETCRIHYDFILFLSTCLFIGITLIVLTVCKLWRWQIVYSYHIFLGFLYDRKQLKKPRYHQYDAFISYNSHDEEWVFSHLVPNLEELYKWKLCLHHRDFEPGKPIIDNIIDSIYSSRKTICIVSSHYLESEWCSKEIQMASYRLFDDRADVLILLFLEDIPSYRLSPYHQMRKIIKKKSYLLWPKDMNAYSVFWLKVHKALETGENEVDEHSPLSGLCH</sequence>
<dbReference type="SMART" id="SM00082">
    <property type="entry name" value="LRRCT"/>
    <property type="match status" value="1"/>
</dbReference>
<dbReference type="FunFam" id="3.40.50.10140:FF:000001">
    <property type="entry name" value="Toll-like receptor 2"/>
    <property type="match status" value="1"/>
</dbReference>
<keyword evidence="11" id="KW-0675">Receptor</keyword>
<evidence type="ECO:0000256" key="11">
    <source>
        <dbReference type="ARBA" id="ARBA00023170"/>
    </source>
</evidence>
<keyword evidence="6 15" id="KW-0732">Signal</keyword>
<dbReference type="PANTHER" id="PTHR24365:SF522">
    <property type="entry name" value="LOW QUALITY PROTEIN: TOLL-LIKE RECEPTOR 13-RELATED"/>
    <property type="match status" value="1"/>
</dbReference>
<accession>A0A8C5PDX4</accession>
<dbReference type="SUPFAM" id="SSF52058">
    <property type="entry name" value="L domain-like"/>
    <property type="match status" value="3"/>
</dbReference>
<dbReference type="PROSITE" id="PS50104">
    <property type="entry name" value="TIR"/>
    <property type="match status" value="1"/>
</dbReference>
<dbReference type="InterPro" id="IPR001611">
    <property type="entry name" value="Leu-rich_rpt"/>
</dbReference>
<reference evidence="17" key="2">
    <citation type="submission" date="2025-09" db="UniProtKB">
        <authorList>
            <consortium name="Ensembl"/>
        </authorList>
    </citation>
    <scope>IDENTIFICATION</scope>
</reference>
<feature type="chain" id="PRO_5034297439" description="TIR domain-containing protein" evidence="15">
    <location>
        <begin position="20"/>
        <end position="941"/>
    </location>
</feature>
<comment type="similarity">
    <text evidence="2">Belongs to the Toll-like receptor family.</text>
</comment>
<dbReference type="InterPro" id="IPR035897">
    <property type="entry name" value="Toll_tir_struct_dom_sf"/>
</dbReference>